<keyword evidence="3" id="KW-1185">Reference proteome</keyword>
<name>A0ABU8S689_9SPHN</name>
<dbReference type="Gene3D" id="3.40.50.1110">
    <property type="entry name" value="SGNH hydrolase"/>
    <property type="match status" value="1"/>
</dbReference>
<sequence length="231" mass="24323">MYRFVSGIVALALLAGCKGDAPAPEASAAPFAVSTDAPSDLPPIIGPEKRILAVGDSLFAGYGLNPGESYPSRLEAALRAQGVNARVTNAGVSGDTSAAGAQRFGFVLDSQKVKPDLVIIEFGGNDLLRALPPAETRKNIEAMLAEAKRRELNVVLMGMLTPPNLGTEFRAQFEAIYPELAKKYGATLVPFFLNGLVGKPELIQDDHVHPNAKGVEEVVKRTAGTVASAIK</sequence>
<organism evidence="2 3">
    <name type="scientific">Novosphingobium aquae</name>
    <dbReference type="NCBI Taxonomy" id="3133435"/>
    <lineage>
        <taxon>Bacteria</taxon>
        <taxon>Pseudomonadati</taxon>
        <taxon>Pseudomonadota</taxon>
        <taxon>Alphaproteobacteria</taxon>
        <taxon>Sphingomonadales</taxon>
        <taxon>Sphingomonadaceae</taxon>
        <taxon>Novosphingobium</taxon>
    </lineage>
</organism>
<dbReference type="SUPFAM" id="SSF52266">
    <property type="entry name" value="SGNH hydrolase"/>
    <property type="match status" value="1"/>
</dbReference>
<accession>A0ABU8S689</accession>
<dbReference type="PANTHER" id="PTHR30383">
    <property type="entry name" value="THIOESTERASE 1/PROTEASE 1/LYSOPHOSPHOLIPASE L1"/>
    <property type="match status" value="1"/>
</dbReference>
<dbReference type="InterPro" id="IPR051532">
    <property type="entry name" value="Ester_Hydrolysis_Enzymes"/>
</dbReference>
<evidence type="ECO:0000259" key="1">
    <source>
        <dbReference type="Pfam" id="PF13472"/>
    </source>
</evidence>
<dbReference type="PANTHER" id="PTHR30383:SF24">
    <property type="entry name" value="THIOESTERASE 1_PROTEASE 1_LYSOPHOSPHOLIPASE L1"/>
    <property type="match status" value="1"/>
</dbReference>
<dbReference type="CDD" id="cd01822">
    <property type="entry name" value="Lysophospholipase_L1_like"/>
    <property type="match status" value="1"/>
</dbReference>
<reference evidence="2 3" key="1">
    <citation type="submission" date="2024-03" db="EMBL/GenBank/DDBJ databases">
        <authorList>
            <person name="Jo J.-H."/>
        </authorList>
    </citation>
    <scope>NUCLEOTIDE SEQUENCE [LARGE SCALE GENOMIC DNA]</scope>
    <source>
        <strain evidence="2 3">AS3R-12</strain>
    </source>
</reference>
<gene>
    <name evidence="2" type="ORF">WG900_06050</name>
</gene>
<dbReference type="InterPro" id="IPR013830">
    <property type="entry name" value="SGNH_hydro"/>
</dbReference>
<evidence type="ECO:0000313" key="3">
    <source>
        <dbReference type="Proteomes" id="UP001379235"/>
    </source>
</evidence>
<dbReference type="InterPro" id="IPR036514">
    <property type="entry name" value="SGNH_hydro_sf"/>
</dbReference>
<protein>
    <submittedName>
        <fullName evidence="2">Arylesterase</fullName>
    </submittedName>
</protein>
<feature type="domain" description="SGNH hydrolase-type esterase" evidence="1">
    <location>
        <begin position="53"/>
        <end position="214"/>
    </location>
</feature>
<evidence type="ECO:0000313" key="2">
    <source>
        <dbReference type="EMBL" id="MEJ6009477.1"/>
    </source>
</evidence>
<dbReference type="RefSeq" id="WP_339965555.1">
    <property type="nucleotide sequence ID" value="NZ_JBBHJY010000002.1"/>
</dbReference>
<dbReference type="PROSITE" id="PS51257">
    <property type="entry name" value="PROKAR_LIPOPROTEIN"/>
    <property type="match status" value="1"/>
</dbReference>
<dbReference type="Pfam" id="PF13472">
    <property type="entry name" value="Lipase_GDSL_2"/>
    <property type="match status" value="1"/>
</dbReference>
<dbReference type="EMBL" id="JBBHJY010000002">
    <property type="protein sequence ID" value="MEJ6009477.1"/>
    <property type="molecule type" value="Genomic_DNA"/>
</dbReference>
<dbReference type="Proteomes" id="UP001379235">
    <property type="component" value="Unassembled WGS sequence"/>
</dbReference>
<comment type="caution">
    <text evidence="2">The sequence shown here is derived from an EMBL/GenBank/DDBJ whole genome shotgun (WGS) entry which is preliminary data.</text>
</comment>
<proteinExistence type="predicted"/>